<dbReference type="AlphaFoldDB" id="A0AAD4GRC7"/>
<feature type="domain" description="SAM-dependent methyltransferase TRM5/TYW2-type" evidence="3">
    <location>
        <begin position="38"/>
        <end position="356"/>
    </location>
</feature>
<evidence type="ECO:0000313" key="5">
    <source>
        <dbReference type="Proteomes" id="UP001194746"/>
    </source>
</evidence>
<dbReference type="PANTHER" id="PTHR23245">
    <property type="entry name" value="TRNA METHYLTRANSFERASE"/>
    <property type="match status" value="1"/>
</dbReference>
<reference evidence="4" key="2">
    <citation type="submission" date="2020-02" db="EMBL/GenBank/DDBJ databases">
        <authorList>
            <person name="Gilchrist C.L.M."/>
            <person name="Chooi Y.-H."/>
        </authorList>
    </citation>
    <scope>NUCLEOTIDE SEQUENCE</scope>
    <source>
        <strain evidence="4">MST-FP2251</strain>
    </source>
</reference>
<sequence>MLLLPANAFQSPPAWGSIYKALNGDQKRALYASISSAFSRLGVTHVAINAPIVLTDTLGQENRMRSPVGLIPLHGDFGPLPSRDREDIQPNIDDFQRAFWVRTVQNHGIVQTWAPLYTMFSRGNITEKARILGHGNTFEGLDVHSLRGDTVVDVSVVDMYAGIGYFVFSYLKRGVSRVWGWEINGWSVEGLRRGCIANGWNCKVIRVDRDGRSSESIPDLVGNLREEDRVVVFHGDNRFAAHIMNEVQNLMTNGQSWSRIRHVNLGLLPSSGDAWHNACRLIDNEKGGWIHVHENVNMQQVEEKKEQVTREVGRLRSKILGYPSPAESVAACRHIEHVKTYAPGVMHCVFDIELLPHSEV</sequence>
<organism evidence="4 5">
    <name type="scientific">Aspergillus nanangensis</name>
    <dbReference type="NCBI Taxonomy" id="2582783"/>
    <lineage>
        <taxon>Eukaryota</taxon>
        <taxon>Fungi</taxon>
        <taxon>Dikarya</taxon>
        <taxon>Ascomycota</taxon>
        <taxon>Pezizomycotina</taxon>
        <taxon>Eurotiomycetes</taxon>
        <taxon>Eurotiomycetidae</taxon>
        <taxon>Eurotiales</taxon>
        <taxon>Aspergillaceae</taxon>
        <taxon>Aspergillus</taxon>
        <taxon>Aspergillus subgen. Circumdati</taxon>
    </lineage>
</organism>
<comment type="caution">
    <text evidence="4">The sequence shown here is derived from an EMBL/GenBank/DDBJ whole genome shotgun (WGS) entry which is preliminary data.</text>
</comment>
<accession>A0AAD4GRC7</accession>
<keyword evidence="2" id="KW-0819">tRNA processing</keyword>
<dbReference type="SUPFAM" id="SSF53335">
    <property type="entry name" value="S-adenosyl-L-methionine-dependent methyltransferases"/>
    <property type="match status" value="1"/>
</dbReference>
<evidence type="ECO:0000256" key="2">
    <source>
        <dbReference type="PIRNR" id="PIRNR038972"/>
    </source>
</evidence>
<dbReference type="GO" id="GO:0008757">
    <property type="term" value="F:S-adenosylmethionine-dependent methyltransferase activity"/>
    <property type="evidence" value="ECO:0007669"/>
    <property type="project" value="InterPro"/>
</dbReference>
<comment type="function">
    <text evidence="2">S-adenosyl-L-methionine-dependent transferase that acts as a component of the wybutosine biosynthesis pathway. Wybutosine is a hyper modified guanosine with a tricyclic base found at the 3'-position adjacent to the anticodon of eukaryotic phenylalanine tRNA. Catalyzes the transfer of the alpha-amino-alpha-carboxypropyl (acp) group from S-adenosyl-L-methionine to the C-7 position of 4-demethylwyosine (imG-14) to produce wybutosine-86.</text>
</comment>
<dbReference type="GO" id="GO:0031591">
    <property type="term" value="P:wybutosine biosynthetic process"/>
    <property type="evidence" value="ECO:0007669"/>
    <property type="project" value="InterPro"/>
</dbReference>
<dbReference type="EMBL" id="VCAU01000078">
    <property type="protein sequence ID" value="KAF9886392.1"/>
    <property type="molecule type" value="Genomic_DNA"/>
</dbReference>
<evidence type="ECO:0000313" key="4">
    <source>
        <dbReference type="EMBL" id="KAF9886392.1"/>
    </source>
</evidence>
<evidence type="ECO:0000256" key="1">
    <source>
        <dbReference type="ARBA" id="ARBA00049400"/>
    </source>
</evidence>
<dbReference type="GO" id="GO:0005737">
    <property type="term" value="C:cytoplasm"/>
    <property type="evidence" value="ECO:0007669"/>
    <property type="project" value="UniProtKB-SubCell"/>
</dbReference>
<protein>
    <recommendedName>
        <fullName evidence="2">tRNA wybutosine-synthesizing protein 2</fullName>
        <shortName evidence="2">tRNA-yW-synthesizing protein 2</shortName>
    </recommendedName>
    <alternativeName>
        <fullName evidence="2">tRNA(Phe) (4-demethylwyosine(37)-C(7)) aminocarboxypropyltransferase</fullName>
    </alternativeName>
</protein>
<dbReference type="GO" id="GO:0008175">
    <property type="term" value="F:tRNA methyltransferase activity"/>
    <property type="evidence" value="ECO:0007669"/>
    <property type="project" value="TreeGrafter"/>
</dbReference>
<dbReference type="GO" id="GO:0030488">
    <property type="term" value="P:tRNA methylation"/>
    <property type="evidence" value="ECO:0007669"/>
    <property type="project" value="TreeGrafter"/>
</dbReference>
<evidence type="ECO:0000259" key="3">
    <source>
        <dbReference type="PROSITE" id="PS51684"/>
    </source>
</evidence>
<keyword evidence="2" id="KW-0949">S-adenosyl-L-methionine</keyword>
<dbReference type="PANTHER" id="PTHR23245:SF25">
    <property type="entry name" value="TRNA WYBUTOSINE-SYNTHESIZING PROTEIN 2 HOMOLOG"/>
    <property type="match status" value="1"/>
</dbReference>
<comment type="pathway">
    <text evidence="2">tRNA modification; wybutosine-tRNA(Phe) biosynthesis.</text>
</comment>
<comment type="subcellular location">
    <subcellularLocation>
        <location evidence="2">Cytoplasm</location>
    </subcellularLocation>
</comment>
<keyword evidence="2" id="KW-0963">Cytoplasm</keyword>
<dbReference type="Gene3D" id="3.40.50.150">
    <property type="entry name" value="Vaccinia Virus protein VP39"/>
    <property type="match status" value="1"/>
</dbReference>
<dbReference type="InterPro" id="IPR030382">
    <property type="entry name" value="MeTrfase_TRM5/TYW2"/>
</dbReference>
<keyword evidence="2" id="KW-0808">Transferase</keyword>
<dbReference type="PROSITE" id="PS51684">
    <property type="entry name" value="SAM_MT_TRM5_TYW2"/>
    <property type="match status" value="1"/>
</dbReference>
<comment type="similarity">
    <text evidence="2">Belongs to the class I-like SAM-binding methyltransferase superfamily. TRM5/TYW2 family.</text>
</comment>
<gene>
    <name evidence="4" type="ORF">FE257_011537</name>
</gene>
<comment type="catalytic activity">
    <reaction evidence="1">
        <text>4-demethylwyosine(37) in tRNA(Phe) + S-adenosyl-L-methionine = 4-demethyl-7-[(3S)-3-amino-3-carboxypropyl]wyosine(37) in tRNA(Phe) + S-methyl-5'-thioadenosine + H(+)</text>
        <dbReference type="Rhea" id="RHEA:36355"/>
        <dbReference type="Rhea" id="RHEA-COMP:10164"/>
        <dbReference type="Rhea" id="RHEA-COMP:10378"/>
        <dbReference type="ChEBI" id="CHEBI:15378"/>
        <dbReference type="ChEBI" id="CHEBI:17509"/>
        <dbReference type="ChEBI" id="CHEBI:59789"/>
        <dbReference type="ChEBI" id="CHEBI:64315"/>
        <dbReference type="ChEBI" id="CHEBI:73550"/>
        <dbReference type="EC" id="2.5.1.114"/>
    </reaction>
</comment>
<reference evidence="4" key="1">
    <citation type="journal article" date="2019" name="Beilstein J. Org. Chem.">
        <title>Nanangenines: drimane sesquiterpenoids as the dominant metabolite cohort of a novel Australian fungus, Aspergillus nanangensis.</title>
        <authorList>
            <person name="Lacey H.J."/>
            <person name="Gilchrist C.L.M."/>
            <person name="Crombie A."/>
            <person name="Kalaitzis J.A."/>
            <person name="Vuong D."/>
            <person name="Rutledge P.J."/>
            <person name="Turner P."/>
            <person name="Pitt J.I."/>
            <person name="Lacey E."/>
            <person name="Chooi Y.H."/>
            <person name="Piggott A.M."/>
        </authorList>
    </citation>
    <scope>NUCLEOTIDE SEQUENCE</scope>
    <source>
        <strain evidence="4">MST-FP2251</strain>
    </source>
</reference>
<dbReference type="GO" id="GO:0102522">
    <property type="term" value="F:tRNA 4-demethylwyosine alpha-amino-alpha-carboxypropyltransferase activity"/>
    <property type="evidence" value="ECO:0007669"/>
    <property type="project" value="UniProtKB-EC"/>
</dbReference>
<dbReference type="InterPro" id="IPR029063">
    <property type="entry name" value="SAM-dependent_MTases_sf"/>
</dbReference>
<proteinExistence type="inferred from homology"/>
<dbReference type="PIRSF" id="PIRSF038972">
    <property type="entry name" value="Trm12"/>
    <property type="match status" value="1"/>
</dbReference>
<dbReference type="Proteomes" id="UP001194746">
    <property type="component" value="Unassembled WGS sequence"/>
</dbReference>
<keyword evidence="5" id="KW-1185">Reference proteome</keyword>
<name>A0AAD4GRC7_ASPNN</name>
<dbReference type="InterPro" id="IPR026274">
    <property type="entry name" value="tRNA_wybutosine_synth_prot_2"/>
</dbReference>